<dbReference type="EMBL" id="JACCBM010000001">
    <property type="protein sequence ID" value="NYD70090.1"/>
    <property type="molecule type" value="Genomic_DNA"/>
</dbReference>
<proteinExistence type="inferred from homology"/>
<evidence type="ECO:0000256" key="4">
    <source>
        <dbReference type="SAM" id="MobiDB-lite"/>
    </source>
</evidence>
<dbReference type="Gene3D" id="3.40.50.720">
    <property type="entry name" value="NAD(P)-binding Rossmann-like Domain"/>
    <property type="match status" value="1"/>
</dbReference>
<dbReference type="AlphaFoldDB" id="A0A852SMQ9"/>
<feature type="compositionally biased region" description="Gly residues" evidence="4">
    <location>
        <begin position="81"/>
        <end position="97"/>
    </location>
</feature>
<reference evidence="5 6" key="1">
    <citation type="submission" date="2020-07" db="EMBL/GenBank/DDBJ databases">
        <title>Sequencing the genomes of 1000 actinobacteria strains.</title>
        <authorList>
            <person name="Klenk H.-P."/>
        </authorList>
    </citation>
    <scope>NUCLEOTIDE SEQUENCE [LARGE SCALE GENOMIC DNA]</scope>
    <source>
        <strain evidence="5 6">DSM 26474</strain>
    </source>
</reference>
<dbReference type="PROSITE" id="PS00061">
    <property type="entry name" value="ADH_SHORT"/>
    <property type="match status" value="1"/>
</dbReference>
<dbReference type="InterPro" id="IPR002347">
    <property type="entry name" value="SDR_fam"/>
</dbReference>
<dbReference type="SUPFAM" id="SSF51735">
    <property type="entry name" value="NAD(P)-binding Rossmann-fold domains"/>
    <property type="match status" value="1"/>
</dbReference>
<organism evidence="5 6">
    <name type="scientific">Herbiconiux flava</name>
    <dbReference type="NCBI Taxonomy" id="881268"/>
    <lineage>
        <taxon>Bacteria</taxon>
        <taxon>Bacillati</taxon>
        <taxon>Actinomycetota</taxon>
        <taxon>Actinomycetes</taxon>
        <taxon>Micrococcales</taxon>
        <taxon>Microbacteriaceae</taxon>
        <taxon>Herbiconiux</taxon>
    </lineage>
</organism>
<sequence>MPSSSAPLSADSSIATWLEHPVGGPLMRELLAQGGQDADALRPVRRLALKRLVLLSKGQFPAELVEQLVARAAAGEVPAGSGSGEAGSAAGGAGASGSSGTAGDSGGAGGAGDLGSTEEGLVPVERPEWVERLDGGRFAGQTVIVTGAGSGIGRATASRIAREGGRVIAVDISAERLDDFAASLPEADITPVAGDITSDEAVAAIVSAAGERIDGLANVAGIMDDMTPVGEVTDEVWNRVFAINVTGTMKLTRAVIPAMLARGAGSIVNVASEAALRGSAAGAAYTASKHAVAGLTKSTAFMYGPSGIRANAVAPGPTITNIEARFASPLGAERVRQAMAILPDAVEADALAASITFLLSDDGVNVNGAILPSDGGWSAA</sequence>
<feature type="region of interest" description="Disordered" evidence="4">
    <location>
        <begin position="77"/>
        <end position="121"/>
    </location>
</feature>
<keyword evidence="2" id="KW-0560">Oxidoreductase</keyword>
<evidence type="ECO:0000256" key="3">
    <source>
        <dbReference type="RuleBase" id="RU000363"/>
    </source>
</evidence>
<dbReference type="PANTHER" id="PTHR43477:SF1">
    <property type="entry name" value="DIHYDROANTICAPSIN 7-DEHYDROGENASE"/>
    <property type="match status" value="1"/>
</dbReference>
<dbReference type="InterPro" id="IPR036291">
    <property type="entry name" value="NAD(P)-bd_dom_sf"/>
</dbReference>
<dbReference type="CDD" id="cd05233">
    <property type="entry name" value="SDR_c"/>
    <property type="match status" value="1"/>
</dbReference>
<evidence type="ECO:0000256" key="1">
    <source>
        <dbReference type="ARBA" id="ARBA00006484"/>
    </source>
</evidence>
<dbReference type="Proteomes" id="UP000549913">
    <property type="component" value="Unassembled WGS sequence"/>
</dbReference>
<feature type="compositionally biased region" description="Gly residues" evidence="4">
    <location>
        <begin position="103"/>
        <end position="113"/>
    </location>
</feature>
<dbReference type="Pfam" id="PF00106">
    <property type="entry name" value="adh_short"/>
    <property type="match status" value="1"/>
</dbReference>
<evidence type="ECO:0000313" key="5">
    <source>
        <dbReference type="EMBL" id="NYD70090.1"/>
    </source>
</evidence>
<dbReference type="PRINTS" id="PR00080">
    <property type="entry name" value="SDRFAMILY"/>
</dbReference>
<accession>A0A852SMQ9</accession>
<comment type="caution">
    <text evidence="5">The sequence shown here is derived from an EMBL/GenBank/DDBJ whole genome shotgun (WGS) entry which is preliminary data.</text>
</comment>
<evidence type="ECO:0000313" key="6">
    <source>
        <dbReference type="Proteomes" id="UP000549913"/>
    </source>
</evidence>
<evidence type="ECO:0000256" key="2">
    <source>
        <dbReference type="ARBA" id="ARBA00023002"/>
    </source>
</evidence>
<gene>
    <name evidence="5" type="ORF">BJ984_001248</name>
</gene>
<comment type="similarity">
    <text evidence="1 3">Belongs to the short-chain dehydrogenases/reductases (SDR) family.</text>
</comment>
<dbReference type="RefSeq" id="WP_246306441.1">
    <property type="nucleotide sequence ID" value="NZ_BSEW01000001.1"/>
</dbReference>
<dbReference type="FunFam" id="3.40.50.720:FF:000084">
    <property type="entry name" value="Short-chain dehydrogenase reductase"/>
    <property type="match status" value="1"/>
</dbReference>
<dbReference type="InterPro" id="IPR051122">
    <property type="entry name" value="SDR_DHRS6-like"/>
</dbReference>
<dbReference type="PANTHER" id="PTHR43477">
    <property type="entry name" value="DIHYDROANTICAPSIN 7-DEHYDROGENASE"/>
    <property type="match status" value="1"/>
</dbReference>
<name>A0A852SMQ9_9MICO</name>
<protein>
    <submittedName>
        <fullName evidence="5">NAD(P)-dependent dehydrogenase (Short-subunit alcohol dehydrogenase family)</fullName>
    </submittedName>
</protein>
<dbReference type="PRINTS" id="PR00081">
    <property type="entry name" value="GDHRDH"/>
</dbReference>
<keyword evidence="6" id="KW-1185">Reference proteome</keyword>
<dbReference type="GO" id="GO:0016491">
    <property type="term" value="F:oxidoreductase activity"/>
    <property type="evidence" value="ECO:0007669"/>
    <property type="project" value="UniProtKB-KW"/>
</dbReference>
<dbReference type="InterPro" id="IPR020904">
    <property type="entry name" value="Sc_DH/Rdtase_CS"/>
</dbReference>